<dbReference type="InterPro" id="IPR023459">
    <property type="entry name" value="Tscrpt_elong_fac_GreA/B_fam"/>
</dbReference>
<dbReference type="Pfam" id="PF14760">
    <property type="entry name" value="Rnk_N"/>
    <property type="match status" value="1"/>
</dbReference>
<dbReference type="STRING" id="1838286.Verru16b_01646"/>
<sequence length="144" mass="15275">MPTTLSPLYITRNDHTQLRLLVSALSPSGGSATIDRLRGELDRATVIDPAALPADIVSLGAHVKIEDLYTGEIEEYQLTLPEQADIGAGRLSILTPVGTALIGYRTGDIVEWPTPGGIRRLKIHAVTPRAAAAAASPHPKPARV</sequence>
<dbReference type="RefSeq" id="WP_069961819.1">
    <property type="nucleotide sequence ID" value="NZ_CP016094.1"/>
</dbReference>
<dbReference type="PANTHER" id="PTHR30437:SF5">
    <property type="entry name" value="REGULATOR OF NUCLEOSIDE DIPHOSPHATE KINASE"/>
    <property type="match status" value="1"/>
</dbReference>
<dbReference type="InterPro" id="IPR029462">
    <property type="entry name" value="Rnk_N"/>
</dbReference>
<dbReference type="GO" id="GO:0032784">
    <property type="term" value="P:regulation of DNA-templated transcription elongation"/>
    <property type="evidence" value="ECO:0007669"/>
    <property type="project" value="InterPro"/>
</dbReference>
<name>A0A1D8AUL6_9BACT</name>
<proteinExistence type="predicted"/>
<evidence type="ECO:0000313" key="3">
    <source>
        <dbReference type="EMBL" id="AOS44583.1"/>
    </source>
</evidence>
<feature type="domain" description="Regulator of nucleoside diphosphate kinase N-terminal" evidence="2">
    <location>
        <begin position="7"/>
        <end position="46"/>
    </location>
</feature>
<organism evidence="3 4">
    <name type="scientific">Lacunisphaera limnophila</name>
    <dbReference type="NCBI Taxonomy" id="1838286"/>
    <lineage>
        <taxon>Bacteria</taxon>
        <taxon>Pseudomonadati</taxon>
        <taxon>Verrucomicrobiota</taxon>
        <taxon>Opitutia</taxon>
        <taxon>Opitutales</taxon>
        <taxon>Opitutaceae</taxon>
        <taxon>Lacunisphaera</taxon>
    </lineage>
</organism>
<dbReference type="GO" id="GO:0003677">
    <property type="term" value="F:DNA binding"/>
    <property type="evidence" value="ECO:0007669"/>
    <property type="project" value="InterPro"/>
</dbReference>
<gene>
    <name evidence="3" type="primary">rnk</name>
    <name evidence="3" type="ORF">Verru16b_01646</name>
</gene>
<dbReference type="EMBL" id="CP016094">
    <property type="protein sequence ID" value="AOS44583.1"/>
    <property type="molecule type" value="Genomic_DNA"/>
</dbReference>
<dbReference type="PANTHER" id="PTHR30437">
    <property type="entry name" value="TRANSCRIPTION ELONGATION FACTOR GREA"/>
    <property type="match status" value="1"/>
</dbReference>
<keyword evidence="3" id="KW-0418">Kinase</keyword>
<evidence type="ECO:0000313" key="4">
    <source>
        <dbReference type="Proteomes" id="UP000095228"/>
    </source>
</evidence>
<feature type="domain" description="Transcription elongation factor GreA/GreB C-terminal" evidence="1">
    <location>
        <begin position="53"/>
        <end position="127"/>
    </location>
</feature>
<dbReference type="Pfam" id="PF01272">
    <property type="entry name" value="GreA_GreB"/>
    <property type="match status" value="1"/>
</dbReference>
<dbReference type="GO" id="GO:0006354">
    <property type="term" value="P:DNA-templated transcription elongation"/>
    <property type="evidence" value="ECO:0007669"/>
    <property type="project" value="TreeGrafter"/>
</dbReference>
<dbReference type="SUPFAM" id="SSF54534">
    <property type="entry name" value="FKBP-like"/>
    <property type="match status" value="1"/>
</dbReference>
<dbReference type="InterPro" id="IPR001437">
    <property type="entry name" value="Tscrpt_elong_fac_GreA/B_C"/>
</dbReference>
<dbReference type="GO" id="GO:0070063">
    <property type="term" value="F:RNA polymerase binding"/>
    <property type="evidence" value="ECO:0007669"/>
    <property type="project" value="InterPro"/>
</dbReference>
<dbReference type="Proteomes" id="UP000095228">
    <property type="component" value="Chromosome"/>
</dbReference>
<accession>A0A1D8AUL6</accession>
<dbReference type="GO" id="GO:0016301">
    <property type="term" value="F:kinase activity"/>
    <property type="evidence" value="ECO:0007669"/>
    <property type="project" value="UniProtKB-KW"/>
</dbReference>
<protein>
    <submittedName>
        <fullName evidence="3">Regulator of nucleoside diphosphate kinase</fullName>
    </submittedName>
</protein>
<evidence type="ECO:0000259" key="1">
    <source>
        <dbReference type="Pfam" id="PF01272"/>
    </source>
</evidence>
<keyword evidence="3" id="KW-0808">Transferase</keyword>
<dbReference type="Gene3D" id="3.10.50.30">
    <property type="entry name" value="Transcription elongation factor, GreA/GreB, C-terminal domain"/>
    <property type="match status" value="1"/>
</dbReference>
<dbReference type="InterPro" id="IPR036953">
    <property type="entry name" value="GreA/GreB_C_sf"/>
</dbReference>
<dbReference type="OrthoDB" id="192847at2"/>
<dbReference type="KEGG" id="obg:Verru16b_01646"/>
<reference evidence="3 4" key="1">
    <citation type="submission" date="2016-06" db="EMBL/GenBank/DDBJ databases">
        <title>Three novel species with peptidoglycan cell walls form the new genus Lacunisphaera gen. nov. in the family Opitutaceae of the verrucomicrobial subdivision 4.</title>
        <authorList>
            <person name="Rast P."/>
            <person name="Gloeckner I."/>
            <person name="Jogler M."/>
            <person name="Boedeker C."/>
            <person name="Jeske O."/>
            <person name="Wiegand S."/>
            <person name="Reinhardt R."/>
            <person name="Schumann P."/>
            <person name="Rohde M."/>
            <person name="Spring S."/>
            <person name="Gloeckner F.O."/>
            <person name="Jogler C."/>
        </authorList>
    </citation>
    <scope>NUCLEOTIDE SEQUENCE [LARGE SCALE GENOMIC DNA]</scope>
    <source>
        <strain evidence="3 4">IG16b</strain>
    </source>
</reference>
<evidence type="ECO:0000259" key="2">
    <source>
        <dbReference type="Pfam" id="PF14760"/>
    </source>
</evidence>
<keyword evidence="4" id="KW-1185">Reference proteome</keyword>
<dbReference type="AlphaFoldDB" id="A0A1D8AUL6"/>